<reference evidence="5 6" key="1">
    <citation type="journal article" date="2018" name="Nat. Ecol. Evol.">
        <title>Shark genomes provide insights into elasmobranch evolution and the origin of vertebrates.</title>
        <authorList>
            <person name="Hara Y"/>
            <person name="Yamaguchi K"/>
            <person name="Onimaru K"/>
            <person name="Kadota M"/>
            <person name="Koyanagi M"/>
            <person name="Keeley SD"/>
            <person name="Tatsumi K"/>
            <person name="Tanaka K"/>
            <person name="Motone F"/>
            <person name="Kageyama Y"/>
            <person name="Nozu R"/>
            <person name="Adachi N"/>
            <person name="Nishimura O"/>
            <person name="Nakagawa R"/>
            <person name="Tanegashima C"/>
            <person name="Kiyatake I"/>
            <person name="Matsumoto R"/>
            <person name="Murakumo K"/>
            <person name="Nishida K"/>
            <person name="Terakita A"/>
            <person name="Kuratani S"/>
            <person name="Sato K"/>
            <person name="Hyodo S Kuraku.S."/>
        </authorList>
    </citation>
    <scope>NUCLEOTIDE SEQUENCE [LARGE SCALE GENOMIC DNA]</scope>
</reference>
<dbReference type="GO" id="GO:0003700">
    <property type="term" value="F:DNA-binding transcription factor activity"/>
    <property type="evidence" value="ECO:0007669"/>
    <property type="project" value="TreeGrafter"/>
</dbReference>
<gene>
    <name evidence="5" type="ORF">chiPu_0033439</name>
</gene>
<protein>
    <recommendedName>
        <fullName evidence="4">HTH tetR-type domain-containing protein</fullName>
    </recommendedName>
</protein>
<feature type="non-terminal residue" evidence="5">
    <location>
        <position position="176"/>
    </location>
</feature>
<dbReference type="PRINTS" id="PR00455">
    <property type="entry name" value="HTHTETR"/>
</dbReference>
<sequence>RWQNAARLADILERGVADGSVACDEPLLTAVALISILDWVPFWLSERDYYTRQQAIDAIDDIITHGVYRREIAVPEMPEPLSLAPFLEARARLNKRAAKFDRMLSIASDSFNRRGVSGTSLESIAADAGMTRAGIYYHFSEKESLLLACLRRGLAGEIAIHEHLQEHSLGAFEHTV</sequence>
<comment type="caution">
    <text evidence="5">The sequence shown here is derived from an EMBL/GenBank/DDBJ whole genome shotgun (WGS) entry which is preliminary data.</text>
</comment>
<dbReference type="EMBL" id="BEZZ01262612">
    <property type="protein sequence ID" value="GCC49147.1"/>
    <property type="molecule type" value="Genomic_DNA"/>
</dbReference>
<dbReference type="SUPFAM" id="SSF46689">
    <property type="entry name" value="Homeodomain-like"/>
    <property type="match status" value="1"/>
</dbReference>
<feature type="domain" description="HTH tetR-type" evidence="4">
    <location>
        <begin position="97"/>
        <end position="157"/>
    </location>
</feature>
<dbReference type="Pfam" id="PF17932">
    <property type="entry name" value="TetR_C_24"/>
    <property type="match status" value="1"/>
</dbReference>
<organism evidence="5 6">
    <name type="scientific">Chiloscyllium punctatum</name>
    <name type="common">Brownbanded bambooshark</name>
    <name type="synonym">Hemiscyllium punctatum</name>
    <dbReference type="NCBI Taxonomy" id="137246"/>
    <lineage>
        <taxon>Eukaryota</taxon>
        <taxon>Metazoa</taxon>
        <taxon>Chordata</taxon>
        <taxon>Craniata</taxon>
        <taxon>Vertebrata</taxon>
        <taxon>Chondrichthyes</taxon>
        <taxon>Elasmobranchii</taxon>
        <taxon>Galeomorphii</taxon>
        <taxon>Galeoidea</taxon>
        <taxon>Orectolobiformes</taxon>
        <taxon>Hemiscylliidae</taxon>
        <taxon>Chiloscyllium</taxon>
    </lineage>
</organism>
<dbReference type="InterPro" id="IPR050109">
    <property type="entry name" value="HTH-type_TetR-like_transc_reg"/>
</dbReference>
<evidence type="ECO:0000313" key="5">
    <source>
        <dbReference type="EMBL" id="GCC49147.1"/>
    </source>
</evidence>
<dbReference type="AlphaFoldDB" id="A0A401U2M9"/>
<evidence type="ECO:0000256" key="2">
    <source>
        <dbReference type="ARBA" id="ARBA00023125"/>
    </source>
</evidence>
<dbReference type="Proteomes" id="UP000287033">
    <property type="component" value="Unassembled WGS sequence"/>
</dbReference>
<dbReference type="PROSITE" id="PS50977">
    <property type="entry name" value="HTH_TETR_2"/>
    <property type="match status" value="1"/>
</dbReference>
<evidence type="ECO:0000256" key="1">
    <source>
        <dbReference type="ARBA" id="ARBA00023015"/>
    </source>
</evidence>
<keyword evidence="2" id="KW-0238">DNA-binding</keyword>
<evidence type="ECO:0000313" key="6">
    <source>
        <dbReference type="Proteomes" id="UP000287033"/>
    </source>
</evidence>
<accession>A0A401U2M9</accession>
<proteinExistence type="predicted"/>
<dbReference type="Gene3D" id="1.10.357.10">
    <property type="entry name" value="Tetracycline Repressor, domain 2"/>
    <property type="match status" value="2"/>
</dbReference>
<feature type="non-terminal residue" evidence="5">
    <location>
        <position position="1"/>
    </location>
</feature>
<keyword evidence="1" id="KW-0805">Transcription regulation</keyword>
<dbReference type="PANTHER" id="PTHR30055">
    <property type="entry name" value="HTH-TYPE TRANSCRIPTIONAL REGULATOR RUTR"/>
    <property type="match status" value="1"/>
</dbReference>
<dbReference type="InterPro" id="IPR041490">
    <property type="entry name" value="KstR2_TetR_C"/>
</dbReference>
<keyword evidence="3" id="KW-0804">Transcription</keyword>
<evidence type="ECO:0000256" key="3">
    <source>
        <dbReference type="ARBA" id="ARBA00023163"/>
    </source>
</evidence>
<dbReference type="Pfam" id="PF00440">
    <property type="entry name" value="TetR_N"/>
    <property type="match status" value="1"/>
</dbReference>
<dbReference type="InterPro" id="IPR001647">
    <property type="entry name" value="HTH_TetR"/>
</dbReference>
<dbReference type="PANTHER" id="PTHR30055:SF234">
    <property type="entry name" value="HTH-TYPE TRANSCRIPTIONAL REGULATOR BETI"/>
    <property type="match status" value="1"/>
</dbReference>
<keyword evidence="6" id="KW-1185">Reference proteome</keyword>
<dbReference type="SUPFAM" id="SSF48498">
    <property type="entry name" value="Tetracyclin repressor-like, C-terminal domain"/>
    <property type="match status" value="1"/>
</dbReference>
<name>A0A401U2M9_CHIPU</name>
<dbReference type="InterPro" id="IPR009057">
    <property type="entry name" value="Homeodomain-like_sf"/>
</dbReference>
<evidence type="ECO:0000259" key="4">
    <source>
        <dbReference type="PROSITE" id="PS50977"/>
    </source>
</evidence>
<dbReference type="InterPro" id="IPR036271">
    <property type="entry name" value="Tet_transcr_reg_TetR-rel_C_sf"/>
</dbReference>
<dbReference type="GO" id="GO:0000976">
    <property type="term" value="F:transcription cis-regulatory region binding"/>
    <property type="evidence" value="ECO:0007669"/>
    <property type="project" value="TreeGrafter"/>
</dbReference>